<accession>A0A267EYE7</accession>
<evidence type="ECO:0000259" key="9">
    <source>
        <dbReference type="PROSITE" id="PS50102"/>
    </source>
</evidence>
<dbReference type="InterPro" id="IPR036691">
    <property type="entry name" value="Endo/exonu/phosph_ase_sf"/>
</dbReference>
<keyword evidence="7" id="KW-0694">RNA-binding</keyword>
<dbReference type="STRING" id="282301.A0A267EYE7"/>
<dbReference type="SMART" id="SM00128">
    <property type="entry name" value="IPPc"/>
    <property type="match status" value="1"/>
</dbReference>
<keyword evidence="12" id="KW-1185">Reference proteome</keyword>
<feature type="compositionally biased region" description="Pro residues" evidence="8">
    <location>
        <begin position="1476"/>
        <end position="1489"/>
    </location>
</feature>
<dbReference type="Pfam" id="PF08952">
    <property type="entry name" value="DUF1866"/>
    <property type="match status" value="1"/>
</dbReference>
<dbReference type="InterPro" id="IPR002013">
    <property type="entry name" value="SAC_dom"/>
</dbReference>
<evidence type="ECO:0000256" key="1">
    <source>
        <dbReference type="ARBA" id="ARBA00001786"/>
    </source>
</evidence>
<feature type="compositionally biased region" description="Pro residues" evidence="8">
    <location>
        <begin position="1413"/>
        <end position="1424"/>
    </location>
</feature>
<dbReference type="InterPro" id="IPR046985">
    <property type="entry name" value="IP5"/>
</dbReference>
<evidence type="ECO:0000256" key="4">
    <source>
        <dbReference type="ARBA" id="ARBA00013044"/>
    </source>
</evidence>
<comment type="caution">
    <text evidence="11">The sequence shown here is derived from an EMBL/GenBank/DDBJ whole genome shotgun (WGS) entry which is preliminary data.</text>
</comment>
<dbReference type="InterPro" id="IPR015047">
    <property type="entry name" value="SYNJ1/2_RRM"/>
</dbReference>
<dbReference type="InterPro" id="IPR000300">
    <property type="entry name" value="IPPc"/>
</dbReference>
<feature type="compositionally biased region" description="Pro residues" evidence="8">
    <location>
        <begin position="1142"/>
        <end position="1158"/>
    </location>
</feature>
<feature type="compositionally biased region" description="Pro residues" evidence="8">
    <location>
        <begin position="1343"/>
        <end position="1357"/>
    </location>
</feature>
<evidence type="ECO:0000256" key="8">
    <source>
        <dbReference type="SAM" id="MobiDB-lite"/>
    </source>
</evidence>
<dbReference type="PANTHER" id="PTHR11200">
    <property type="entry name" value="INOSITOL 5-PHOSPHATASE"/>
    <property type="match status" value="1"/>
</dbReference>
<dbReference type="PROSITE" id="PS50275">
    <property type="entry name" value="SAC"/>
    <property type="match status" value="1"/>
</dbReference>
<dbReference type="GO" id="GO:0004439">
    <property type="term" value="F:phosphatidylinositol-4,5-bisphosphate 5-phosphatase activity"/>
    <property type="evidence" value="ECO:0007669"/>
    <property type="project" value="UniProtKB-EC"/>
</dbReference>
<sequence>DNKMALLKNIRIFEKASTDPTLHSLIMQHKSRSESVLFQNNLIATLSEVETQNLLKDYTRVLDAYACLGVLAVNTPKNETVNFLILVTACVSVGKLPDFEVHKITRVSCVSLRNCPTDAQLVSEIQKLLMSEIFYFARTSDDKPYDLTVSVQNAHSGKSRDNRFFWNRGLHRLFGQFGVPANDWLVYAICGGVEVKTIYCGEKQAKACVISRLSAERAGTRFNVRGANDDGKVANFCETEQIIYLDDAVTSFLQTRGSVPLFWEQPGLQIGSHRIKMSRGFEASSHAFVRHLKMMKSLYGSVAIVNLLGCKEGEQVLSKSYRDHHRDRSRLCSDVPYVEFDYHTECPGGNPARLPDLLQKIRDYIGRCGYFVAFSSSRASPENDQLRRQHSSQTGVVRTNCVDCLDRTNAVQTVFGIELMLHNQLESLGLSSEQLAKRFSDAFREMWLQNGDSVSRIYAGTGALGGGRSKIKDAARTGSRTIQNNFLDSSKQEAMDLLIHNSTLRGDLASRASALLPKSFLHLPPRQLSYLLASHEEFTDVTPARVFVGTWNVNGGKHFRSLAHRDASLRDWLVNLPEISRTSAPNCIHSEADFSQPVDFYAIGFEEMVDLNASNIVNASSTNKRLWAEELQKTLGNDGSQRYILLTSVQLVGVCLYVFVRHGISQYIREVGTASVKTGMKGTAGNKGGVAIRFVYHNTSLAFVCSHFAAGQSNYKERNADFAQIYQRLTFQMGRTLAQHDYVFWCGDFNYRINLGRERVLQCIAENNWDELRKHDQLNDQRRQGLVFANFHEGHTTFAPTYKYDLFSDEFDSSEKCRVPAYTDRVLWARNSSGKLTGPGKLLMYNRAELKISDHRPVACLLEIEVSRENRARRNALYEAHLNAIGPPDGTVIARVTNTDYFDDASLDFLIELFGNCGRILLVRLKADSALFTYAEGVSALRAVQEIAGTQLDDGRQVLVELHLPDWRKRAMADIVEDPDCPDAAAEAESVDDDSLTGSAVAHFDVDGIVGDEDDEIADADDVALAGASMYLPVAHGAQSIKQSHSASDLLKLHPTSGGLAGQRQGSNLNLAADRRSPSPAPPLPPPPARPPPPKSPAKSAPAPPPLPPLPKRPPPPSVSPQPPQQPPLPPPPASLQQQQQPQPPPPQGFQRPPPPPAGFSGPMQRPGGPPDGRFPRPGPPQPHPSDPRMMTAPRPPPQHPRPHPPPHPGPHPPQHPGPRPPGPQQPMGPHPPQHPGPHPPQHPGPRPLGPQQPMGPHPPQHPGPHPPQHPGPHPPQHPGPHPPQHPGPRPPGPQHPMGPRPPGPYPPPSHPMGGPRPGPPGPHLQHPMGPRPSPGPHQQQTPPQPRHPPPPPPPRPQGATGDPVAFDPWSGQQHQQQQLSTPSAQHRPRSPSPKRKPLPEPAAWSPVVPDAEPAPPAPPPRQAPPQATFGGEDFADFSSASTAAAAAGSPDKNAAELEAAFGRVFRDDGLVVAPNPRPVTPSTPDANP</sequence>
<feature type="region of interest" description="Disordered" evidence="8">
    <location>
        <begin position="1071"/>
        <end position="1453"/>
    </location>
</feature>
<dbReference type="GO" id="GO:0048488">
    <property type="term" value="P:synaptic vesicle endocytosis"/>
    <property type="evidence" value="ECO:0007669"/>
    <property type="project" value="TreeGrafter"/>
</dbReference>
<evidence type="ECO:0000259" key="10">
    <source>
        <dbReference type="PROSITE" id="PS50275"/>
    </source>
</evidence>
<keyword evidence="6" id="KW-0443">Lipid metabolism</keyword>
<reference evidence="11 12" key="1">
    <citation type="submission" date="2017-06" db="EMBL/GenBank/DDBJ databases">
        <title>A platform for efficient transgenesis in Macrostomum lignano, a flatworm model organism for stem cell research.</title>
        <authorList>
            <person name="Berezikov E."/>
        </authorList>
    </citation>
    <scope>NUCLEOTIDE SEQUENCE [LARGE SCALE GENOMIC DNA]</scope>
    <source>
        <strain evidence="11">DV1</strain>
        <tissue evidence="11">Whole organism</tissue>
    </source>
</reference>
<dbReference type="SUPFAM" id="SSF54928">
    <property type="entry name" value="RNA-binding domain, RBD"/>
    <property type="match status" value="1"/>
</dbReference>
<evidence type="ECO:0000256" key="5">
    <source>
        <dbReference type="ARBA" id="ARBA00022801"/>
    </source>
</evidence>
<dbReference type="EMBL" id="NIVC01001603">
    <property type="protein sequence ID" value="PAA65957.1"/>
    <property type="molecule type" value="Genomic_DNA"/>
</dbReference>
<feature type="domain" description="RRM" evidence="9">
    <location>
        <begin position="892"/>
        <end position="965"/>
    </location>
</feature>
<dbReference type="InterPro" id="IPR012677">
    <property type="entry name" value="Nucleotide-bd_a/b_plait_sf"/>
</dbReference>
<keyword evidence="5" id="KW-0378">Hydrolase</keyword>
<evidence type="ECO:0000256" key="6">
    <source>
        <dbReference type="ARBA" id="ARBA00023098"/>
    </source>
</evidence>
<feature type="compositionally biased region" description="Low complexity" evidence="8">
    <location>
        <begin position="1437"/>
        <end position="1448"/>
    </location>
</feature>
<evidence type="ECO:0000256" key="7">
    <source>
        <dbReference type="PROSITE-ProRule" id="PRU00176"/>
    </source>
</evidence>
<feature type="compositionally biased region" description="Pro residues" evidence="8">
    <location>
        <begin position="1079"/>
        <end position="1134"/>
    </location>
</feature>
<protein>
    <recommendedName>
        <fullName evidence="4">phosphoinositide 5-phosphatase</fullName>
        <ecNumber evidence="4">3.1.3.36</ecNumber>
    </recommendedName>
</protein>
<comment type="similarity">
    <text evidence="2">Belongs to the synaptojanin family.</text>
</comment>
<dbReference type="Pfam" id="PF22669">
    <property type="entry name" value="Exo_endo_phos2"/>
    <property type="match status" value="1"/>
</dbReference>
<dbReference type="SMART" id="SM01165">
    <property type="entry name" value="DUF1866"/>
    <property type="match status" value="1"/>
</dbReference>
<dbReference type="Gene3D" id="3.30.70.330">
    <property type="match status" value="1"/>
</dbReference>
<dbReference type="Proteomes" id="UP000215902">
    <property type="component" value="Unassembled WGS sequence"/>
</dbReference>
<evidence type="ECO:0000313" key="11">
    <source>
        <dbReference type="EMBL" id="PAA65957.1"/>
    </source>
</evidence>
<evidence type="ECO:0000256" key="3">
    <source>
        <dbReference type="ARBA" id="ARBA00009678"/>
    </source>
</evidence>
<comment type="similarity">
    <text evidence="3">In the central section; belongs to the inositol 1,4,5-trisphosphate 5-phosphatase family.</text>
</comment>
<dbReference type="GO" id="GO:0003723">
    <property type="term" value="F:RNA binding"/>
    <property type="evidence" value="ECO:0007669"/>
    <property type="project" value="UniProtKB-UniRule"/>
</dbReference>
<feature type="domain" description="SAC" evidence="10">
    <location>
        <begin position="125"/>
        <end position="460"/>
    </location>
</feature>
<dbReference type="EC" id="3.1.3.36" evidence="4"/>
<proteinExistence type="inferred from homology"/>
<dbReference type="GO" id="GO:0098793">
    <property type="term" value="C:presynapse"/>
    <property type="evidence" value="ECO:0007669"/>
    <property type="project" value="GOC"/>
</dbReference>
<feature type="region of interest" description="Disordered" evidence="8">
    <location>
        <begin position="1466"/>
        <end position="1489"/>
    </location>
</feature>
<evidence type="ECO:0000256" key="2">
    <source>
        <dbReference type="ARBA" id="ARBA00008943"/>
    </source>
</evidence>
<dbReference type="PROSITE" id="PS50102">
    <property type="entry name" value="RRM"/>
    <property type="match status" value="1"/>
</dbReference>
<organism evidence="11 12">
    <name type="scientific">Macrostomum lignano</name>
    <dbReference type="NCBI Taxonomy" id="282301"/>
    <lineage>
        <taxon>Eukaryota</taxon>
        <taxon>Metazoa</taxon>
        <taxon>Spiralia</taxon>
        <taxon>Lophotrochozoa</taxon>
        <taxon>Platyhelminthes</taxon>
        <taxon>Rhabditophora</taxon>
        <taxon>Macrostomorpha</taxon>
        <taxon>Macrostomida</taxon>
        <taxon>Macrostomidae</taxon>
        <taxon>Macrostomum</taxon>
    </lineage>
</organism>
<comment type="catalytic activity">
    <reaction evidence="1">
        <text>a 1,2-diacyl-sn-glycero-3-phospho-(1D-myo-inositol-4,5-bisphosphate) + H2O = a 1,2-diacyl-sn-glycero-3-phospho-(1D-myo-inositol 4-phosphate) + phosphate</text>
        <dbReference type="Rhea" id="RHEA:22764"/>
        <dbReference type="ChEBI" id="CHEBI:15377"/>
        <dbReference type="ChEBI" id="CHEBI:43474"/>
        <dbReference type="ChEBI" id="CHEBI:58178"/>
        <dbReference type="ChEBI" id="CHEBI:58456"/>
        <dbReference type="EC" id="3.1.3.36"/>
    </reaction>
</comment>
<evidence type="ECO:0000313" key="12">
    <source>
        <dbReference type="Proteomes" id="UP000215902"/>
    </source>
</evidence>
<dbReference type="PANTHER" id="PTHR11200:SF257">
    <property type="entry name" value="PHOSPHOINOSITIDE 5-PHOSPHATASE"/>
    <property type="match status" value="1"/>
</dbReference>
<dbReference type="Pfam" id="PF02383">
    <property type="entry name" value="Syja_N"/>
    <property type="match status" value="1"/>
</dbReference>
<gene>
    <name evidence="11" type="ORF">BOX15_Mlig000919g2</name>
</gene>
<name>A0A267EYE7_9PLAT</name>
<feature type="non-terminal residue" evidence="11">
    <location>
        <position position="1"/>
    </location>
</feature>
<dbReference type="GO" id="GO:0046856">
    <property type="term" value="P:phosphatidylinositol dephosphorylation"/>
    <property type="evidence" value="ECO:0007669"/>
    <property type="project" value="InterPro"/>
</dbReference>
<dbReference type="InterPro" id="IPR035979">
    <property type="entry name" value="RBD_domain_sf"/>
</dbReference>
<dbReference type="OrthoDB" id="1925875at2759"/>
<dbReference type="SUPFAM" id="SSF56219">
    <property type="entry name" value="DNase I-like"/>
    <property type="match status" value="1"/>
</dbReference>
<dbReference type="Gene3D" id="3.60.10.10">
    <property type="entry name" value="Endonuclease/exonuclease/phosphatase"/>
    <property type="match status" value="1"/>
</dbReference>
<feature type="compositionally biased region" description="Pro residues" evidence="8">
    <location>
        <begin position="1194"/>
        <end position="1323"/>
    </location>
</feature>
<dbReference type="InterPro" id="IPR000504">
    <property type="entry name" value="RRM_dom"/>
</dbReference>
<feature type="compositionally biased region" description="Basic residues" evidence="8">
    <location>
        <begin position="1387"/>
        <end position="1397"/>
    </location>
</feature>